<dbReference type="SUPFAM" id="SSF111369">
    <property type="entry name" value="HlyD-like secretion proteins"/>
    <property type="match status" value="1"/>
</dbReference>
<evidence type="ECO:0000256" key="3">
    <source>
        <dbReference type="ARBA" id="ARBA00022692"/>
    </source>
</evidence>
<comment type="caution">
    <text evidence="9">The sequence shown here is derived from an EMBL/GenBank/DDBJ whole genome shotgun (WGS) entry which is preliminary data.</text>
</comment>
<dbReference type="Gene3D" id="2.40.30.170">
    <property type="match status" value="1"/>
</dbReference>
<reference evidence="9 10" key="1">
    <citation type="journal article" date="2017" name="Genome Announc.">
        <title>Draft Genome Sequence of a Sporulating and Motile Strain of Lachnotalea glycerini Isolated from Water in Quebec City, Canada.</title>
        <authorList>
            <person name="Maheux A.F."/>
            <person name="Boudreau D.K."/>
            <person name="Berube E."/>
            <person name="Boissinot M."/>
            <person name="Raymond F."/>
            <person name="Brodeur S."/>
            <person name="Corbeil J."/>
            <person name="Isabel S."/>
            <person name="Omar R.F."/>
            <person name="Bergeron M.G."/>
        </authorList>
    </citation>
    <scope>NUCLEOTIDE SEQUENCE [LARGE SCALE GENOMIC DNA]</scope>
    <source>
        <strain evidence="9 10">CCRI-19302</strain>
    </source>
</reference>
<dbReference type="Proteomes" id="UP000216411">
    <property type="component" value="Unassembled WGS sequence"/>
</dbReference>
<organism evidence="9 10">
    <name type="scientific">Lachnotalea glycerini</name>
    <dbReference type="NCBI Taxonomy" id="1763509"/>
    <lineage>
        <taxon>Bacteria</taxon>
        <taxon>Bacillati</taxon>
        <taxon>Bacillota</taxon>
        <taxon>Clostridia</taxon>
        <taxon>Lachnospirales</taxon>
        <taxon>Lachnospiraceae</taxon>
        <taxon>Lachnotalea</taxon>
    </lineage>
</organism>
<dbReference type="Gene3D" id="2.40.50.100">
    <property type="match status" value="1"/>
</dbReference>
<evidence type="ECO:0000313" key="11">
    <source>
        <dbReference type="Proteomes" id="UP000247523"/>
    </source>
</evidence>
<evidence type="ECO:0000256" key="4">
    <source>
        <dbReference type="ARBA" id="ARBA00022989"/>
    </source>
</evidence>
<dbReference type="RefSeq" id="WP_094379350.1">
    <property type="nucleotide sequence ID" value="NZ_NOKA02000003.1"/>
</dbReference>
<evidence type="ECO:0000259" key="7">
    <source>
        <dbReference type="Pfam" id="PF26002"/>
    </source>
</evidence>
<dbReference type="OrthoDB" id="1638821at2"/>
<reference evidence="9" key="3">
    <citation type="submission" date="2018-07" db="EMBL/GenBank/DDBJ databases">
        <authorList>
            <person name="Quirk P.G."/>
            <person name="Krulwich T.A."/>
        </authorList>
    </citation>
    <scope>NUCLEOTIDE SEQUENCE</scope>
    <source>
        <strain evidence="9">CCRI-19302</strain>
    </source>
</reference>
<dbReference type="Proteomes" id="UP000247523">
    <property type="component" value="Unassembled WGS sequence"/>
</dbReference>
<comment type="subcellular location">
    <subcellularLocation>
        <location evidence="1">Membrane</location>
        <topology evidence="1">Single-pass membrane protein</topology>
    </subcellularLocation>
</comment>
<evidence type="ECO:0000313" key="8">
    <source>
        <dbReference type="EMBL" id="PXV93699.1"/>
    </source>
</evidence>
<keyword evidence="10" id="KW-1185">Reference proteome</keyword>
<dbReference type="EMBL" id="QICS01000002">
    <property type="protein sequence ID" value="PXV93699.1"/>
    <property type="molecule type" value="Genomic_DNA"/>
</dbReference>
<name>A0A255I430_9FIRM</name>
<dbReference type="AlphaFoldDB" id="A0A255I430"/>
<evidence type="ECO:0000256" key="6">
    <source>
        <dbReference type="SAM" id="Phobius"/>
    </source>
</evidence>
<comment type="similarity">
    <text evidence="2">Belongs to the membrane fusion protein (MFP) (TC 8.A.1) family.</text>
</comment>
<dbReference type="PANTHER" id="PTHR30386">
    <property type="entry name" value="MEMBRANE FUSION SUBUNIT OF EMRAB-TOLC MULTIDRUG EFFLUX PUMP"/>
    <property type="match status" value="1"/>
</dbReference>
<accession>A0A255I430</accession>
<dbReference type="InterPro" id="IPR050739">
    <property type="entry name" value="MFP"/>
</dbReference>
<sequence length="377" mass="41888">MTKQIKTMEQLKDSRLLYDKTIPPFGYMIILTITILLVAVTIWSVKTPKIYIIKSSGVVQSTNKNYAMAPYTGEIVSINISEGMNVEEGDILFEIKSGDLDLQGEQLEGQKAIYETQVAQYQKLVKAIKDDTNYFDQSNIEDSLYYSQYETYKSQVKQNEVDAATYKNYGYSDEQIEAELVKNQNKITEIYYSAIKSAEDSILQSQAQLDSIIAQLDAILTGQEQYSIKANTTGTIHMLSDYKEGMVVQATQALASISSENDEYIIQANVSADDAARLKVGDTTDLAVSGLTQSVYGTISGKVTQIDSDLSTTESSSSDGSSSTYFKIKIEPDYTYLISKSGDKVNLGNGMVVEARIQYDKITYFNYVLEGLGVLTR</sequence>
<feature type="domain" description="AprE-like beta-barrel" evidence="7">
    <location>
        <begin position="265"/>
        <end position="358"/>
    </location>
</feature>
<dbReference type="EMBL" id="NOKA02000003">
    <property type="protein sequence ID" value="RDY32645.1"/>
    <property type="molecule type" value="Genomic_DNA"/>
</dbReference>
<dbReference type="InterPro" id="IPR058982">
    <property type="entry name" value="Beta-barrel_AprE"/>
</dbReference>
<dbReference type="GO" id="GO:0016020">
    <property type="term" value="C:membrane"/>
    <property type="evidence" value="ECO:0007669"/>
    <property type="project" value="UniProtKB-SubCell"/>
</dbReference>
<evidence type="ECO:0000313" key="9">
    <source>
        <dbReference type="EMBL" id="RDY32645.1"/>
    </source>
</evidence>
<gene>
    <name evidence="8" type="ORF">C8E03_102474</name>
    <name evidence="9" type="ORF">CG710_004250</name>
</gene>
<reference evidence="8 11" key="2">
    <citation type="submission" date="2018-05" db="EMBL/GenBank/DDBJ databases">
        <title>Genomic Encyclopedia of Type Strains, Phase IV (KMG-IV): sequencing the most valuable type-strain genomes for metagenomic binning, comparative biology and taxonomic classification.</title>
        <authorList>
            <person name="Goeker M."/>
        </authorList>
    </citation>
    <scope>NUCLEOTIDE SEQUENCE [LARGE SCALE GENOMIC DNA]</scope>
    <source>
        <strain evidence="8 11">DSM 28816</strain>
    </source>
</reference>
<protein>
    <submittedName>
        <fullName evidence="9">HlyD family efflux transporter periplasmic adaptor subunit</fullName>
    </submittedName>
    <submittedName>
        <fullName evidence="8">Multidrug resistance efflux pump</fullName>
    </submittedName>
</protein>
<proteinExistence type="inferred from homology"/>
<dbReference type="Pfam" id="PF26002">
    <property type="entry name" value="Beta-barrel_AprE"/>
    <property type="match status" value="1"/>
</dbReference>
<keyword evidence="5 6" id="KW-0472">Membrane</keyword>
<keyword evidence="3 6" id="KW-0812">Transmembrane</keyword>
<evidence type="ECO:0000313" key="10">
    <source>
        <dbReference type="Proteomes" id="UP000216411"/>
    </source>
</evidence>
<keyword evidence="4 6" id="KW-1133">Transmembrane helix</keyword>
<evidence type="ECO:0000256" key="2">
    <source>
        <dbReference type="ARBA" id="ARBA00009477"/>
    </source>
</evidence>
<feature type="transmembrane region" description="Helical" evidence="6">
    <location>
        <begin position="25"/>
        <end position="45"/>
    </location>
</feature>
<evidence type="ECO:0000256" key="5">
    <source>
        <dbReference type="ARBA" id="ARBA00023136"/>
    </source>
</evidence>
<dbReference type="PANTHER" id="PTHR30386:SF26">
    <property type="entry name" value="TRANSPORT PROTEIN COMB"/>
    <property type="match status" value="1"/>
</dbReference>
<evidence type="ECO:0000256" key="1">
    <source>
        <dbReference type="ARBA" id="ARBA00004167"/>
    </source>
</evidence>